<feature type="compositionally biased region" description="Polar residues" evidence="1">
    <location>
        <begin position="318"/>
        <end position="329"/>
    </location>
</feature>
<dbReference type="OrthoDB" id="249499at2759"/>
<organism evidence="2 3">
    <name type="scientific">Trypanosoma cruzi marinkellei</name>
    <dbReference type="NCBI Taxonomy" id="85056"/>
    <lineage>
        <taxon>Eukaryota</taxon>
        <taxon>Discoba</taxon>
        <taxon>Euglenozoa</taxon>
        <taxon>Kinetoplastea</taxon>
        <taxon>Metakinetoplastina</taxon>
        <taxon>Trypanosomatida</taxon>
        <taxon>Trypanosomatidae</taxon>
        <taxon>Trypanosoma</taxon>
        <taxon>Schizotrypanum</taxon>
    </lineage>
</organism>
<dbReference type="AlphaFoldDB" id="K2NVV4"/>
<sequence length="424" mass="46533">MACKRSSTFSMPFRAGDGIETASVFFHEEPPSMPHDGGTAFLQGFPGEGSGESVRLADTQCSYCCRGSDGWRCAKKEATHLPLLRLEQQRGLAAMRLLEQTRQHHSPNGRWQSHFEPLTGISDFIADRSVEEWGDSDNGDDPVLNISPAIPLALSTRPPSVDVQGAAQQQENALHELDESYPEMLENKTRMAIMSPRADSCEEGLGALRRCRLDDLAERMEEGVEHLLCEDGGSFGDASPPLYIFVAPPSAAAEEDASAWHREASPGEHTEINVKGEAQGHDGKCEGNPIEYSGTRNLGLLRSQPPSSPSPWKVELQGTPSSKWRANSLPPQTLSERFRTHLKEKSFSVDATWKSATAHKYRQLHLLCTPSTKNIFLDVGSPCRPKTAVIGSWRSLSSHCKRAGLKTPEVPLLLKESGYGLFDS</sequence>
<name>K2NVV4_TRYCR</name>
<evidence type="ECO:0000313" key="2">
    <source>
        <dbReference type="EMBL" id="EKF33057.1"/>
    </source>
</evidence>
<accession>K2NVV4</accession>
<keyword evidence="3" id="KW-1185">Reference proteome</keyword>
<evidence type="ECO:0000313" key="3">
    <source>
        <dbReference type="Proteomes" id="UP000007350"/>
    </source>
</evidence>
<comment type="caution">
    <text evidence="2">The sequence shown here is derived from an EMBL/GenBank/DDBJ whole genome shotgun (WGS) entry which is preliminary data.</text>
</comment>
<evidence type="ECO:0000256" key="1">
    <source>
        <dbReference type="SAM" id="MobiDB-lite"/>
    </source>
</evidence>
<dbReference type="Proteomes" id="UP000007350">
    <property type="component" value="Unassembled WGS sequence"/>
</dbReference>
<proteinExistence type="predicted"/>
<feature type="region of interest" description="Disordered" evidence="1">
    <location>
        <begin position="302"/>
        <end position="329"/>
    </location>
</feature>
<gene>
    <name evidence="2" type="ORF">MOQ_003075</name>
</gene>
<dbReference type="EMBL" id="AHKC01009446">
    <property type="protein sequence ID" value="EKF33057.1"/>
    <property type="molecule type" value="Genomic_DNA"/>
</dbReference>
<protein>
    <submittedName>
        <fullName evidence="2">Uncharacterized protein</fullName>
    </submittedName>
</protein>
<reference evidence="2 3" key="1">
    <citation type="journal article" date="2012" name="BMC Genomics">
        <title>Comparative genomic analysis of human infective Trypanosoma cruzi lineages with the bat-restricted subspecies T. cruzi marinkellei.</title>
        <authorList>
            <person name="Franzen O."/>
            <person name="Talavera-Lopez C."/>
            <person name="Ochaya S."/>
            <person name="Butler C.E."/>
            <person name="Messenger L.A."/>
            <person name="Lewis M.D."/>
            <person name="Llewellyn M.S."/>
            <person name="Marinkelle C.J."/>
            <person name="Tyler K.M."/>
            <person name="Miles M.A."/>
            <person name="Andersson B."/>
        </authorList>
    </citation>
    <scope>NUCLEOTIDE SEQUENCE [LARGE SCALE GENOMIC DNA]</scope>
    <source>
        <strain evidence="2 3">B7</strain>
    </source>
</reference>